<dbReference type="OrthoDB" id="8555507at2"/>
<reference evidence="1 2" key="1">
    <citation type="submission" date="2019-02" db="EMBL/GenBank/DDBJ databases">
        <title>Genomic Encyclopedia of Type Strains, Phase IV (KMG-IV): sequencing the most valuable type-strain genomes for metagenomic binning, comparative biology and taxonomic classification.</title>
        <authorList>
            <person name="Goeker M."/>
        </authorList>
    </citation>
    <scope>NUCLEOTIDE SEQUENCE [LARGE SCALE GENOMIC DNA]</scope>
    <source>
        <strain evidence="1 2">DSM 45622</strain>
    </source>
</reference>
<name>A0A4Q7NVS3_9ACTN</name>
<dbReference type="PANTHER" id="PTHR12526:SF635">
    <property type="entry name" value="GLYCOSYL TRANSFERASE GROUP 1"/>
    <property type="match status" value="1"/>
</dbReference>
<comment type="caution">
    <text evidence="1">The sequence shown here is derived from an EMBL/GenBank/DDBJ whole genome shotgun (WGS) entry which is preliminary data.</text>
</comment>
<sequence length="466" mass="48521">MLGMVQVRRVTQVSTADVAGGAELVALQQHSAYLAAGWDATLLVGHRNGPPSPGVVHLGDEQGRSAWARGVRAAAKAPVLRSGPPGTALLAVAEPVRAARRLAGHEDFSHPASRAVLTAAATSDVVHLHNLHGRYFDLRLLPGIAEAAPTILTLHDSWLLTGHCAHSGACERWRTGCGGCPDLSVYPAVRRDATAGNWRRKQRIYARSTGRLHIGAPSRWLLDRVDASMLGPAVADARVIHGGVDLEVFRPARAGEAEAARERFGLPQGAPVLLTVANGLVANPWKDWGTLHRALGLLGSEEGGPVTVAALGEEGADLQLGRVRVVFLGRRTEREEVAAAYRASDVYVHAARVDTFPNAVLEGLATGLPVVASAVGGIPEQVRPAALPGASLSAAAGAAPATGILVPPGDPAPLAAALRTLVDDPALRRRLGSAGRADAEQRFSGSAGLGAYVDWAEELAAAQRPS</sequence>
<dbReference type="GO" id="GO:0016757">
    <property type="term" value="F:glycosyltransferase activity"/>
    <property type="evidence" value="ECO:0007669"/>
    <property type="project" value="TreeGrafter"/>
</dbReference>
<evidence type="ECO:0000313" key="1">
    <source>
        <dbReference type="EMBL" id="RZS91285.1"/>
    </source>
</evidence>
<dbReference type="SUPFAM" id="SSF53756">
    <property type="entry name" value="UDP-Glycosyltransferase/glycogen phosphorylase"/>
    <property type="match status" value="1"/>
</dbReference>
<dbReference type="Proteomes" id="UP000293638">
    <property type="component" value="Unassembled WGS sequence"/>
</dbReference>
<evidence type="ECO:0000313" key="2">
    <source>
        <dbReference type="Proteomes" id="UP000293638"/>
    </source>
</evidence>
<accession>A0A4Q7NVS3</accession>
<dbReference type="Gene3D" id="3.40.50.2000">
    <property type="entry name" value="Glycogen Phosphorylase B"/>
    <property type="match status" value="2"/>
</dbReference>
<dbReference type="AlphaFoldDB" id="A0A4Q7NVS3"/>
<dbReference type="PANTHER" id="PTHR12526">
    <property type="entry name" value="GLYCOSYLTRANSFERASE"/>
    <property type="match status" value="1"/>
</dbReference>
<proteinExistence type="predicted"/>
<dbReference type="Pfam" id="PF13692">
    <property type="entry name" value="Glyco_trans_1_4"/>
    <property type="match status" value="1"/>
</dbReference>
<organism evidence="1 2">
    <name type="scientific">Motilibacter rhizosphaerae</name>
    <dbReference type="NCBI Taxonomy" id="598652"/>
    <lineage>
        <taxon>Bacteria</taxon>
        <taxon>Bacillati</taxon>
        <taxon>Actinomycetota</taxon>
        <taxon>Actinomycetes</taxon>
        <taxon>Motilibacterales</taxon>
        <taxon>Motilibacteraceae</taxon>
        <taxon>Motilibacter</taxon>
    </lineage>
</organism>
<gene>
    <name evidence="1" type="ORF">EV189_0522</name>
</gene>
<keyword evidence="2" id="KW-1185">Reference proteome</keyword>
<keyword evidence="1" id="KW-0808">Transferase</keyword>
<dbReference type="EMBL" id="SGXD01000001">
    <property type="protein sequence ID" value="RZS91285.1"/>
    <property type="molecule type" value="Genomic_DNA"/>
</dbReference>
<protein>
    <submittedName>
        <fullName evidence="1">Glycosyltransferase involved in cell wall biosynthesis</fullName>
    </submittedName>
</protein>